<dbReference type="AlphaFoldDB" id="R7QBD1"/>
<name>R7QBD1_CHOCR</name>
<dbReference type="Gramene" id="CDF35068">
    <property type="protein sequence ID" value="CDF35068"/>
    <property type="gene ID" value="CHC_T00003395001"/>
</dbReference>
<keyword evidence="2" id="KW-1185">Reference proteome</keyword>
<sequence length="163" mass="17665">MHSRQLNAVQLLVVLVIRGDESGELVDVLCIRARGAYPFVVSREHAERCLGGMVVLVVCEKLEHLAALEYGDGKVLASGKKGAKNLAEADLQDVVPSVAAGRGQEVVDQKVVVLREQAAQRWFFWEGFGHLADHIDDGQAPRAQDRAGCVIDEQVGKVGRKVG</sequence>
<reference evidence="2" key="1">
    <citation type="journal article" date="2013" name="Proc. Natl. Acad. Sci. U.S.A.">
        <title>Genome structure and metabolic features in the red seaweed Chondrus crispus shed light on evolution of the Archaeplastida.</title>
        <authorList>
            <person name="Collen J."/>
            <person name="Porcel B."/>
            <person name="Carre W."/>
            <person name="Ball S.G."/>
            <person name="Chaparro C."/>
            <person name="Tonon T."/>
            <person name="Barbeyron T."/>
            <person name="Michel G."/>
            <person name="Noel B."/>
            <person name="Valentin K."/>
            <person name="Elias M."/>
            <person name="Artiguenave F."/>
            <person name="Arun A."/>
            <person name="Aury J.M."/>
            <person name="Barbosa-Neto J.F."/>
            <person name="Bothwell J.H."/>
            <person name="Bouget F.Y."/>
            <person name="Brillet L."/>
            <person name="Cabello-Hurtado F."/>
            <person name="Capella-Gutierrez S."/>
            <person name="Charrier B."/>
            <person name="Cladiere L."/>
            <person name="Cock J.M."/>
            <person name="Coelho S.M."/>
            <person name="Colleoni C."/>
            <person name="Czjzek M."/>
            <person name="Da Silva C."/>
            <person name="Delage L."/>
            <person name="Denoeud F."/>
            <person name="Deschamps P."/>
            <person name="Dittami S.M."/>
            <person name="Gabaldon T."/>
            <person name="Gachon C.M."/>
            <person name="Groisillier A."/>
            <person name="Herve C."/>
            <person name="Jabbari K."/>
            <person name="Katinka M."/>
            <person name="Kloareg B."/>
            <person name="Kowalczyk N."/>
            <person name="Labadie K."/>
            <person name="Leblanc C."/>
            <person name="Lopez P.J."/>
            <person name="McLachlan D.H."/>
            <person name="Meslet-Cladiere L."/>
            <person name="Moustafa A."/>
            <person name="Nehr Z."/>
            <person name="Nyvall Collen P."/>
            <person name="Panaud O."/>
            <person name="Partensky F."/>
            <person name="Poulain J."/>
            <person name="Rensing S.A."/>
            <person name="Rousvoal S."/>
            <person name="Samson G."/>
            <person name="Symeonidi A."/>
            <person name="Weissenbach J."/>
            <person name="Zambounis A."/>
            <person name="Wincker P."/>
            <person name="Boyen C."/>
        </authorList>
    </citation>
    <scope>NUCLEOTIDE SEQUENCE [LARGE SCALE GENOMIC DNA]</scope>
    <source>
        <strain evidence="2">cv. Stackhouse</strain>
    </source>
</reference>
<proteinExistence type="predicted"/>
<accession>R7QBD1</accession>
<gene>
    <name evidence="1" type="ORF">CHC_T00003395001</name>
</gene>
<evidence type="ECO:0000313" key="2">
    <source>
        <dbReference type="Proteomes" id="UP000012073"/>
    </source>
</evidence>
<organism evidence="1 2">
    <name type="scientific">Chondrus crispus</name>
    <name type="common">Carrageen Irish moss</name>
    <name type="synonym">Polymorpha crispa</name>
    <dbReference type="NCBI Taxonomy" id="2769"/>
    <lineage>
        <taxon>Eukaryota</taxon>
        <taxon>Rhodophyta</taxon>
        <taxon>Florideophyceae</taxon>
        <taxon>Rhodymeniophycidae</taxon>
        <taxon>Gigartinales</taxon>
        <taxon>Gigartinaceae</taxon>
        <taxon>Chondrus</taxon>
    </lineage>
</organism>
<dbReference type="KEGG" id="ccp:CHC_T00003395001"/>
<evidence type="ECO:0000313" key="1">
    <source>
        <dbReference type="EMBL" id="CDF35068.1"/>
    </source>
</evidence>
<dbReference type="Proteomes" id="UP000012073">
    <property type="component" value="Unassembled WGS sequence"/>
</dbReference>
<dbReference type="GeneID" id="17322602"/>
<dbReference type="EMBL" id="HG001716">
    <property type="protein sequence ID" value="CDF35068.1"/>
    <property type="molecule type" value="Genomic_DNA"/>
</dbReference>
<dbReference type="RefSeq" id="XP_005714887.1">
    <property type="nucleotide sequence ID" value="XM_005714830.1"/>
</dbReference>
<protein>
    <submittedName>
        <fullName evidence="1">Uncharacterized protein</fullName>
    </submittedName>
</protein>